<feature type="compositionally biased region" description="Polar residues" evidence="1">
    <location>
        <begin position="270"/>
        <end position="279"/>
    </location>
</feature>
<name>A0A9P6ACT9_9AGAM</name>
<dbReference type="Proteomes" id="UP000886523">
    <property type="component" value="Unassembled WGS sequence"/>
</dbReference>
<evidence type="ECO:0000313" key="2">
    <source>
        <dbReference type="EMBL" id="KAF9503374.1"/>
    </source>
</evidence>
<feature type="region of interest" description="Disordered" evidence="1">
    <location>
        <begin position="170"/>
        <end position="218"/>
    </location>
</feature>
<feature type="region of interest" description="Disordered" evidence="1">
    <location>
        <begin position="238"/>
        <end position="294"/>
    </location>
</feature>
<evidence type="ECO:0000256" key="1">
    <source>
        <dbReference type="SAM" id="MobiDB-lite"/>
    </source>
</evidence>
<sequence length="353" mass="39187">MAGTSSIISRLCRRQHLGAFWVPAIAGVELTTQNDDHIPAAADHGLLWGAKKTRQQPGPEQPGSEQQQEQNAQQTRRRQTTRPRHVRTCPWSGHANHTPAVADHRLNHQKQMKTRQTNLPPERIAHAPPMNRNPPKLCQKTRTTHPLRRAVCLHPQPACHKLKTCNLPNEPKDLPNGPPGNNDATHHNNAGQMKPARQNQGTGVHNARHQKPQTEPHIHFSRQGYRLNYPLNESCKHDLPRNGNARHKTTGTLDEPHTRFGGVLSEDLQPRQTHTQENGNPPAKRNPKAANNPCPMVKRQATPPVPQTRPSGCVVLLNGTTHPPKQYHTPARVDGTTPTTAGVVLLVNKNKTG</sequence>
<keyword evidence="3" id="KW-1185">Reference proteome</keyword>
<feature type="compositionally biased region" description="Low complexity" evidence="1">
    <location>
        <begin position="55"/>
        <end position="74"/>
    </location>
</feature>
<reference evidence="2" key="1">
    <citation type="journal article" date="2020" name="Nat. Commun.">
        <title>Large-scale genome sequencing of mycorrhizal fungi provides insights into the early evolution of symbiotic traits.</title>
        <authorList>
            <person name="Miyauchi S."/>
            <person name="Kiss E."/>
            <person name="Kuo A."/>
            <person name="Drula E."/>
            <person name="Kohler A."/>
            <person name="Sanchez-Garcia M."/>
            <person name="Morin E."/>
            <person name="Andreopoulos B."/>
            <person name="Barry K.W."/>
            <person name="Bonito G."/>
            <person name="Buee M."/>
            <person name="Carver A."/>
            <person name="Chen C."/>
            <person name="Cichocki N."/>
            <person name="Clum A."/>
            <person name="Culley D."/>
            <person name="Crous P.W."/>
            <person name="Fauchery L."/>
            <person name="Girlanda M."/>
            <person name="Hayes R.D."/>
            <person name="Keri Z."/>
            <person name="LaButti K."/>
            <person name="Lipzen A."/>
            <person name="Lombard V."/>
            <person name="Magnuson J."/>
            <person name="Maillard F."/>
            <person name="Murat C."/>
            <person name="Nolan M."/>
            <person name="Ohm R.A."/>
            <person name="Pangilinan J."/>
            <person name="Pereira M.F."/>
            <person name="Perotto S."/>
            <person name="Peter M."/>
            <person name="Pfister S."/>
            <person name="Riley R."/>
            <person name="Sitrit Y."/>
            <person name="Stielow J.B."/>
            <person name="Szollosi G."/>
            <person name="Zifcakova L."/>
            <person name="Stursova M."/>
            <person name="Spatafora J.W."/>
            <person name="Tedersoo L."/>
            <person name="Vaario L.M."/>
            <person name="Yamada A."/>
            <person name="Yan M."/>
            <person name="Wang P."/>
            <person name="Xu J."/>
            <person name="Bruns T."/>
            <person name="Baldrian P."/>
            <person name="Vilgalys R."/>
            <person name="Dunand C."/>
            <person name="Henrissat B."/>
            <person name="Grigoriev I.V."/>
            <person name="Hibbett D."/>
            <person name="Nagy L.G."/>
            <person name="Martin F.M."/>
        </authorList>
    </citation>
    <scope>NUCLEOTIDE SEQUENCE</scope>
    <source>
        <strain evidence="2">UP504</strain>
    </source>
</reference>
<proteinExistence type="predicted"/>
<feature type="region of interest" description="Disordered" evidence="1">
    <location>
        <begin position="52"/>
        <end position="137"/>
    </location>
</feature>
<accession>A0A9P6ACT9</accession>
<protein>
    <submittedName>
        <fullName evidence="2">Uncharacterized protein</fullName>
    </submittedName>
</protein>
<evidence type="ECO:0000313" key="3">
    <source>
        <dbReference type="Proteomes" id="UP000886523"/>
    </source>
</evidence>
<dbReference type="AlphaFoldDB" id="A0A9P6ACT9"/>
<organism evidence="2 3">
    <name type="scientific">Hydnum rufescens UP504</name>
    <dbReference type="NCBI Taxonomy" id="1448309"/>
    <lineage>
        <taxon>Eukaryota</taxon>
        <taxon>Fungi</taxon>
        <taxon>Dikarya</taxon>
        <taxon>Basidiomycota</taxon>
        <taxon>Agaricomycotina</taxon>
        <taxon>Agaricomycetes</taxon>
        <taxon>Cantharellales</taxon>
        <taxon>Hydnaceae</taxon>
        <taxon>Hydnum</taxon>
    </lineage>
</organism>
<dbReference type="EMBL" id="MU129371">
    <property type="protein sequence ID" value="KAF9503374.1"/>
    <property type="molecule type" value="Genomic_DNA"/>
</dbReference>
<comment type="caution">
    <text evidence="2">The sequence shown here is derived from an EMBL/GenBank/DDBJ whole genome shotgun (WGS) entry which is preliminary data.</text>
</comment>
<feature type="compositionally biased region" description="Polar residues" evidence="1">
    <location>
        <begin position="187"/>
        <end position="203"/>
    </location>
</feature>
<feature type="compositionally biased region" description="Basic residues" evidence="1">
    <location>
        <begin position="75"/>
        <end position="87"/>
    </location>
</feature>
<gene>
    <name evidence="2" type="ORF">BS47DRAFT_1369575</name>
</gene>